<evidence type="ECO:0000256" key="1">
    <source>
        <dbReference type="SAM" id="Phobius"/>
    </source>
</evidence>
<feature type="transmembrane region" description="Helical" evidence="1">
    <location>
        <begin position="160"/>
        <end position="180"/>
    </location>
</feature>
<feature type="signal peptide" evidence="2">
    <location>
        <begin position="1"/>
        <end position="22"/>
    </location>
</feature>
<organism evidence="3 4">
    <name type="scientific">Sanghuangporus baumii</name>
    <name type="common">Phellinus baumii</name>
    <dbReference type="NCBI Taxonomy" id="108892"/>
    <lineage>
        <taxon>Eukaryota</taxon>
        <taxon>Fungi</taxon>
        <taxon>Dikarya</taxon>
        <taxon>Basidiomycota</taxon>
        <taxon>Agaricomycotina</taxon>
        <taxon>Agaricomycetes</taxon>
        <taxon>Hymenochaetales</taxon>
        <taxon>Hymenochaetaceae</taxon>
        <taxon>Sanghuangporus</taxon>
    </lineage>
</organism>
<keyword evidence="4" id="KW-1185">Reference proteome</keyword>
<keyword evidence="2" id="KW-0732">Signal</keyword>
<dbReference type="Proteomes" id="UP000757232">
    <property type="component" value="Unassembled WGS sequence"/>
</dbReference>
<comment type="caution">
    <text evidence="3">The sequence shown here is derived from an EMBL/GenBank/DDBJ whole genome shotgun (WGS) entry which is preliminary data.</text>
</comment>
<proteinExistence type="predicted"/>
<accession>A0A9Q5HUL4</accession>
<reference evidence="3" key="1">
    <citation type="submission" date="2016-06" db="EMBL/GenBank/DDBJ databases">
        <title>Draft Genome sequence of the fungus Inonotus baumii.</title>
        <authorList>
            <person name="Zhu H."/>
            <person name="Lin W."/>
        </authorList>
    </citation>
    <scope>NUCLEOTIDE SEQUENCE</scope>
    <source>
        <strain evidence="3">821</strain>
    </source>
</reference>
<gene>
    <name evidence="3" type="ORF">A7U60_g6816</name>
</gene>
<dbReference type="EMBL" id="LNZH02000204">
    <property type="protein sequence ID" value="OCB86226.1"/>
    <property type="molecule type" value="Genomic_DNA"/>
</dbReference>
<feature type="transmembrane region" description="Helical" evidence="1">
    <location>
        <begin position="131"/>
        <end position="153"/>
    </location>
</feature>
<keyword evidence="1" id="KW-0472">Membrane</keyword>
<evidence type="ECO:0000313" key="3">
    <source>
        <dbReference type="EMBL" id="OCB86226.1"/>
    </source>
</evidence>
<keyword evidence="1" id="KW-1133">Transmembrane helix</keyword>
<evidence type="ECO:0000313" key="4">
    <source>
        <dbReference type="Proteomes" id="UP000757232"/>
    </source>
</evidence>
<evidence type="ECO:0000256" key="2">
    <source>
        <dbReference type="SAM" id="SignalP"/>
    </source>
</evidence>
<dbReference type="OrthoDB" id="2575973at2759"/>
<sequence length="182" mass="18477">MLFSRVVSFFTFILTLGILAVAKPVELESRADAASVQNIVATLKSKTDQIVPQIKSAAANPQANSATITPLIDELVSALNAAQSSLTQGGAIKLKSRQTQDEIATTFAGVVTDITGAVKLIPFGFPGLPGLIVSLDVALAELLTGLDIALVGLGLAVGSLLKGVGGLLAGLGFVLTLGLLGL</sequence>
<dbReference type="AlphaFoldDB" id="A0A9Q5HUL4"/>
<name>A0A9Q5HUL4_SANBA</name>
<protein>
    <submittedName>
        <fullName evidence="3">Uncharacterized protein</fullName>
    </submittedName>
</protein>
<keyword evidence="1" id="KW-0812">Transmembrane</keyword>
<feature type="chain" id="PRO_5040515905" evidence="2">
    <location>
        <begin position="23"/>
        <end position="182"/>
    </location>
</feature>